<feature type="compositionally biased region" description="Polar residues" evidence="1">
    <location>
        <begin position="169"/>
        <end position="185"/>
    </location>
</feature>
<dbReference type="AlphaFoldDB" id="A0A377Q7A2"/>
<organism evidence="2 4">
    <name type="scientific">Iodobacter fluviatilis</name>
    <dbReference type="NCBI Taxonomy" id="537"/>
    <lineage>
        <taxon>Bacteria</taxon>
        <taxon>Pseudomonadati</taxon>
        <taxon>Pseudomonadota</taxon>
        <taxon>Betaproteobacteria</taxon>
        <taxon>Neisseriales</taxon>
        <taxon>Chitinibacteraceae</taxon>
        <taxon>Iodobacter</taxon>
    </lineage>
</organism>
<dbReference type="OrthoDB" id="9179686at2"/>
<keyword evidence="5" id="KW-1185">Reference proteome</keyword>
<reference evidence="2 4" key="1">
    <citation type="submission" date="2018-06" db="EMBL/GenBank/DDBJ databases">
        <authorList>
            <consortium name="Pathogen Informatics"/>
            <person name="Doyle S."/>
        </authorList>
    </citation>
    <scope>NUCLEOTIDE SEQUENCE [LARGE SCALE GENOMIC DNA]</scope>
    <source>
        <strain evidence="2 4">NCTC11159</strain>
    </source>
</reference>
<evidence type="ECO:0000256" key="1">
    <source>
        <dbReference type="SAM" id="MobiDB-lite"/>
    </source>
</evidence>
<sequence>MAFTPIQFNRFKDHPNLEWLRQHAASSRAIHQNTIRAKIEEAIRSAYPDRATEDNIRWVAQKTDTPWGSPYRPAEQSLGLVHQQAAAEIEGSDAQMAQAVRMVFNKTADGRSAPGTSGINHIHVGGNAQLNLLFDLASATILGVVNGHMDGQMKPAIRTESAKVASRKSGPTVQMKVSGNTVSRA</sequence>
<gene>
    <name evidence="3" type="ORF">EV682_102249</name>
    <name evidence="2" type="ORF">NCTC11159_01774</name>
</gene>
<feature type="region of interest" description="Disordered" evidence="1">
    <location>
        <begin position="161"/>
        <end position="185"/>
    </location>
</feature>
<evidence type="ECO:0000313" key="3">
    <source>
        <dbReference type="EMBL" id="TCU89337.1"/>
    </source>
</evidence>
<protein>
    <submittedName>
        <fullName evidence="2">Uncharacterized protein</fullName>
    </submittedName>
</protein>
<proteinExistence type="predicted"/>
<evidence type="ECO:0000313" key="4">
    <source>
        <dbReference type="Proteomes" id="UP000255108"/>
    </source>
</evidence>
<evidence type="ECO:0000313" key="2">
    <source>
        <dbReference type="EMBL" id="STQ90707.1"/>
    </source>
</evidence>
<reference evidence="3 5" key="2">
    <citation type="submission" date="2019-03" db="EMBL/GenBank/DDBJ databases">
        <title>Genomic Encyclopedia of Type Strains, Phase IV (KMG-IV): sequencing the most valuable type-strain genomes for metagenomic binning, comparative biology and taxonomic classification.</title>
        <authorList>
            <person name="Goeker M."/>
        </authorList>
    </citation>
    <scope>NUCLEOTIDE SEQUENCE [LARGE SCALE GENOMIC DNA]</scope>
    <source>
        <strain evidence="3 5">DSM 3764</strain>
    </source>
</reference>
<dbReference type="EMBL" id="SMBT01000002">
    <property type="protein sequence ID" value="TCU89337.1"/>
    <property type="molecule type" value="Genomic_DNA"/>
</dbReference>
<accession>A0A377Q7A2</accession>
<dbReference type="RefSeq" id="WP_115226992.1">
    <property type="nucleotide sequence ID" value="NZ_CAWOLO010000002.1"/>
</dbReference>
<name>A0A377Q7A2_9NEIS</name>
<dbReference type="Proteomes" id="UP000295794">
    <property type="component" value="Unassembled WGS sequence"/>
</dbReference>
<dbReference type="Proteomes" id="UP000255108">
    <property type="component" value="Unassembled WGS sequence"/>
</dbReference>
<dbReference type="EMBL" id="UGHR01000001">
    <property type="protein sequence ID" value="STQ90707.1"/>
    <property type="molecule type" value="Genomic_DNA"/>
</dbReference>
<evidence type="ECO:0000313" key="5">
    <source>
        <dbReference type="Proteomes" id="UP000295794"/>
    </source>
</evidence>